<reference evidence="1 2" key="1">
    <citation type="journal article" date="2010" name="Nature">
        <title>Genome sequence of the palaeopolyploid soybean.</title>
        <authorList>
            <person name="Schmutz J."/>
            <person name="Cannon S.B."/>
            <person name="Schlueter J."/>
            <person name="Ma J."/>
            <person name="Mitros T."/>
            <person name="Nelson W."/>
            <person name="Hyten D.L."/>
            <person name="Song Q."/>
            <person name="Thelen J.J."/>
            <person name="Cheng J."/>
            <person name="Xu D."/>
            <person name="Hellsten U."/>
            <person name="May G.D."/>
            <person name="Yu Y."/>
            <person name="Sakurai T."/>
            <person name="Umezawa T."/>
            <person name="Bhattacharyya M.K."/>
            <person name="Sandhu D."/>
            <person name="Valliyodan B."/>
            <person name="Lindquist E."/>
            <person name="Peto M."/>
            <person name="Grant D."/>
            <person name="Shu S."/>
            <person name="Goodstein D."/>
            <person name="Barry K."/>
            <person name="Futrell-Griggs M."/>
            <person name="Abernathy B."/>
            <person name="Du J."/>
            <person name="Tian Z."/>
            <person name="Zhu L."/>
            <person name="Gill N."/>
            <person name="Joshi T."/>
            <person name="Libault M."/>
            <person name="Sethuraman A."/>
            <person name="Zhang X.-C."/>
            <person name="Shinozaki K."/>
            <person name="Nguyen H.T."/>
            <person name="Wing R.A."/>
            <person name="Cregan P."/>
            <person name="Specht J."/>
            <person name="Grimwood J."/>
            <person name="Rokhsar D."/>
            <person name="Stacey G."/>
            <person name="Shoemaker R.C."/>
            <person name="Jackson S.A."/>
        </authorList>
    </citation>
    <scope>NUCLEOTIDE SEQUENCE [LARGE SCALE GENOMIC DNA]</scope>
    <source>
        <strain evidence="2">cv. Williams 82</strain>
        <tissue evidence="1">Callus</tissue>
    </source>
</reference>
<dbReference type="EMBL" id="CM000844">
    <property type="protein sequence ID" value="KRH30988.1"/>
    <property type="molecule type" value="Genomic_DNA"/>
</dbReference>
<name>A0A0R0HKL1_SOYBN</name>
<evidence type="ECO:0000313" key="3">
    <source>
        <dbReference type="Proteomes" id="UP000008827"/>
    </source>
</evidence>
<dbReference type="EnsemblPlants" id="KRH30988">
    <property type="protein sequence ID" value="KRH30988"/>
    <property type="gene ID" value="GLYMA_11G219900"/>
</dbReference>
<protein>
    <submittedName>
        <fullName evidence="1 2">Uncharacterized protein</fullName>
    </submittedName>
</protein>
<accession>A0A0R0HKL1</accession>
<keyword evidence="3" id="KW-1185">Reference proteome</keyword>
<dbReference type="InParanoid" id="A0A0R0HKL1"/>
<organism evidence="1">
    <name type="scientific">Glycine max</name>
    <name type="common">Soybean</name>
    <name type="synonym">Glycine hispida</name>
    <dbReference type="NCBI Taxonomy" id="3847"/>
    <lineage>
        <taxon>Eukaryota</taxon>
        <taxon>Viridiplantae</taxon>
        <taxon>Streptophyta</taxon>
        <taxon>Embryophyta</taxon>
        <taxon>Tracheophyta</taxon>
        <taxon>Spermatophyta</taxon>
        <taxon>Magnoliopsida</taxon>
        <taxon>eudicotyledons</taxon>
        <taxon>Gunneridae</taxon>
        <taxon>Pentapetalae</taxon>
        <taxon>rosids</taxon>
        <taxon>fabids</taxon>
        <taxon>Fabales</taxon>
        <taxon>Fabaceae</taxon>
        <taxon>Papilionoideae</taxon>
        <taxon>50 kb inversion clade</taxon>
        <taxon>NPAAA clade</taxon>
        <taxon>indigoferoid/millettioid clade</taxon>
        <taxon>Phaseoleae</taxon>
        <taxon>Glycine</taxon>
        <taxon>Glycine subgen. Soja</taxon>
    </lineage>
</organism>
<sequence>MISKNLIDDWEFVALCTTFVGLSFDLFDPVCNSIPSHLSLRFRNPNFLKLLVHGIIQSLQLSLFCHNFVSVSMRWF</sequence>
<evidence type="ECO:0000313" key="1">
    <source>
        <dbReference type="EMBL" id="KRH30988.1"/>
    </source>
</evidence>
<dbReference type="Proteomes" id="UP000008827">
    <property type="component" value="Chromosome 11"/>
</dbReference>
<proteinExistence type="predicted"/>
<dbReference type="AlphaFoldDB" id="A0A0R0HKL1"/>
<reference evidence="1" key="3">
    <citation type="submission" date="2018-07" db="EMBL/GenBank/DDBJ databases">
        <title>WGS assembly of Glycine max.</title>
        <authorList>
            <person name="Schmutz J."/>
            <person name="Cannon S."/>
            <person name="Schlueter J."/>
            <person name="Ma J."/>
            <person name="Mitros T."/>
            <person name="Nelson W."/>
            <person name="Hyten D."/>
            <person name="Song Q."/>
            <person name="Thelen J."/>
            <person name="Cheng J."/>
            <person name="Xu D."/>
            <person name="Hellsten U."/>
            <person name="May G."/>
            <person name="Yu Y."/>
            <person name="Sakurai T."/>
            <person name="Umezawa T."/>
            <person name="Bhattacharyya M."/>
            <person name="Sandhu D."/>
            <person name="Valliyodan B."/>
            <person name="Lindquist E."/>
            <person name="Peto M."/>
            <person name="Grant D."/>
            <person name="Shu S."/>
            <person name="Goodstein D."/>
            <person name="Barry K."/>
            <person name="Futrell-Griggs M."/>
            <person name="Abernathy B."/>
            <person name="Du J."/>
            <person name="Tian Z."/>
            <person name="Zhu L."/>
            <person name="Gill N."/>
            <person name="Joshi T."/>
            <person name="Libault M."/>
            <person name="Sethuraman A."/>
            <person name="Zhang X."/>
            <person name="Shinozaki K."/>
            <person name="Nguyen H."/>
            <person name="Wing R."/>
            <person name="Cregan P."/>
            <person name="Specht J."/>
            <person name="Grimwood J."/>
            <person name="Rokhsar D."/>
            <person name="Stacey G."/>
            <person name="Shoemaker R."/>
            <person name="Jackson S."/>
        </authorList>
    </citation>
    <scope>NUCLEOTIDE SEQUENCE</scope>
    <source>
        <tissue evidence="1">Callus</tissue>
    </source>
</reference>
<dbReference type="Gramene" id="KRH30988">
    <property type="protein sequence ID" value="KRH30988"/>
    <property type="gene ID" value="GLYMA_11G219900"/>
</dbReference>
<gene>
    <name evidence="1" type="ORF">GLYMA_11G219900</name>
</gene>
<reference evidence="2" key="2">
    <citation type="submission" date="2018-02" db="UniProtKB">
        <authorList>
            <consortium name="EnsemblPlants"/>
        </authorList>
    </citation>
    <scope>IDENTIFICATION</scope>
    <source>
        <strain evidence="2">Williams 82</strain>
    </source>
</reference>
<evidence type="ECO:0000313" key="2">
    <source>
        <dbReference type="EnsemblPlants" id="KRH30988"/>
    </source>
</evidence>